<comment type="caution">
    <text evidence="1">The sequence shown here is derived from an EMBL/GenBank/DDBJ whole genome shotgun (WGS) entry which is preliminary data.</text>
</comment>
<evidence type="ECO:0000313" key="1">
    <source>
        <dbReference type="EMBL" id="MBD8006519.1"/>
    </source>
</evidence>
<dbReference type="EMBL" id="JACSPV010000032">
    <property type="protein sequence ID" value="MBD8006519.1"/>
    <property type="molecule type" value="Genomic_DNA"/>
</dbReference>
<sequence>MLKTLFGFFYGKFKQNPDYYEDSFEFDEDQFYEITEEEFDYEYMYYMH</sequence>
<gene>
    <name evidence="1" type="ORF">H9631_15675</name>
</gene>
<protein>
    <recommendedName>
        <fullName evidence="3">Phage protein</fullName>
    </recommendedName>
</protein>
<evidence type="ECO:0008006" key="3">
    <source>
        <dbReference type="Google" id="ProtNLM"/>
    </source>
</evidence>
<accession>A0ABR8VP36</accession>
<proteinExistence type="predicted"/>
<reference evidence="1 2" key="1">
    <citation type="submission" date="2020-08" db="EMBL/GenBank/DDBJ databases">
        <title>A Genomic Blueprint of the Chicken Gut Microbiome.</title>
        <authorList>
            <person name="Gilroy R."/>
            <person name="Ravi A."/>
            <person name="Getino M."/>
            <person name="Pursley I."/>
            <person name="Horton D.L."/>
            <person name="Alikhan N.-F."/>
            <person name="Baker D."/>
            <person name="Gharbi K."/>
            <person name="Hall N."/>
            <person name="Watson M."/>
            <person name="Adriaenssens E.M."/>
            <person name="Foster-Nyarko E."/>
            <person name="Jarju S."/>
            <person name="Secka A."/>
            <person name="Antonio M."/>
            <person name="Oren A."/>
            <person name="Chaudhuri R."/>
            <person name="La Ragione R.M."/>
            <person name="Hildebrand F."/>
            <person name="Pallen M.J."/>
        </authorList>
    </citation>
    <scope>NUCLEOTIDE SEQUENCE [LARGE SCALE GENOMIC DNA]</scope>
    <source>
        <strain evidence="1 2">Sa1BUA2</strain>
    </source>
</reference>
<dbReference type="Proteomes" id="UP000648182">
    <property type="component" value="Unassembled WGS sequence"/>
</dbReference>
<dbReference type="RefSeq" id="WP_191814432.1">
    <property type="nucleotide sequence ID" value="NZ_JACSPV010000032.1"/>
</dbReference>
<organism evidence="1 2">
    <name type="scientific">Bacillus norwichensis</name>
    <dbReference type="NCBI Taxonomy" id="2762217"/>
    <lineage>
        <taxon>Bacteria</taxon>
        <taxon>Bacillati</taxon>
        <taxon>Bacillota</taxon>
        <taxon>Bacilli</taxon>
        <taxon>Bacillales</taxon>
        <taxon>Bacillaceae</taxon>
        <taxon>Bacillus</taxon>
    </lineage>
</organism>
<name>A0ABR8VP36_9BACI</name>
<evidence type="ECO:0000313" key="2">
    <source>
        <dbReference type="Proteomes" id="UP000648182"/>
    </source>
</evidence>
<keyword evidence="2" id="KW-1185">Reference proteome</keyword>